<evidence type="ECO:0000313" key="4">
    <source>
        <dbReference type="Proteomes" id="UP000245489"/>
    </source>
</evidence>
<dbReference type="GO" id="GO:0004803">
    <property type="term" value="F:transposase activity"/>
    <property type="evidence" value="ECO:0007669"/>
    <property type="project" value="InterPro"/>
</dbReference>
<reference evidence="3 4" key="1">
    <citation type="submission" date="2018-05" db="EMBL/GenBank/DDBJ databases">
        <title>Genomic Encyclopedia of Archaeal and Bacterial Type Strains, Phase II (KMG-II): from individual species to whole genera.</title>
        <authorList>
            <person name="Goeker M."/>
        </authorList>
    </citation>
    <scope>NUCLEOTIDE SEQUENCE [LARGE SCALE GENOMIC DNA]</scope>
    <source>
        <strain evidence="3 4">DSM 22214</strain>
    </source>
</reference>
<evidence type="ECO:0000259" key="1">
    <source>
        <dbReference type="Pfam" id="PF01548"/>
    </source>
</evidence>
<feature type="domain" description="Transposase IS110-like N-terminal" evidence="1">
    <location>
        <begin position="18"/>
        <end position="159"/>
    </location>
</feature>
<dbReference type="InterPro" id="IPR002525">
    <property type="entry name" value="Transp_IS110-like_N"/>
</dbReference>
<dbReference type="GO" id="GO:0003677">
    <property type="term" value="F:DNA binding"/>
    <property type="evidence" value="ECO:0007669"/>
    <property type="project" value="InterPro"/>
</dbReference>
<name>A0A316E1D6_9BACT</name>
<dbReference type="InterPro" id="IPR003346">
    <property type="entry name" value="Transposase_20"/>
</dbReference>
<sequence>MEQKSETLSMEIVNPHAAGIDIGSRSHWVSIGQKEKDIREFGVFNDDLMAIADWLSENKITTVAMESTGTYWQALYAVLLAAGFQVILCNGKFTKNIKGRKTDIQDCAWIQKLHSIGLLSGSFLPDEATEQLRTYCRHRANLLDMAASTQKKMQKYLRLLNLRLDVVVNDICGFTGMAIIEAICKGETKPEKLAELRNGNCRKSETEIAKALVTNGRMDYLFALQQELDMYKIIQTKITACDAEIEKMLNNIINCDDNKRQHYIDKKSHKRVNKNTPKNIDLNMVGYQYFEGVDLMEIEGFSHGTILHLISEVGLDGIKKFQTAKHFASWLRLSPNNKKTGGKIISSKVPKGSNRLKIALRNAANAIGNLKDSTPLRDFFQRINFKKGRVSTISATARKLAVIVWNMVTKGTKYINPEGYLFLDQKRKLGLTKRIQKQINKFGLTSEDLQIVTN</sequence>
<dbReference type="PANTHER" id="PTHR33055">
    <property type="entry name" value="TRANSPOSASE FOR INSERTION SEQUENCE ELEMENT IS1111A"/>
    <property type="match status" value="1"/>
</dbReference>
<evidence type="ECO:0000313" key="3">
    <source>
        <dbReference type="EMBL" id="PWK16630.1"/>
    </source>
</evidence>
<keyword evidence="4" id="KW-1185">Reference proteome</keyword>
<feature type="domain" description="Transposase IS116/IS110/IS902 C-terminal" evidence="2">
    <location>
        <begin position="295"/>
        <end position="368"/>
    </location>
</feature>
<dbReference type="GO" id="GO:0006313">
    <property type="term" value="P:DNA transposition"/>
    <property type="evidence" value="ECO:0007669"/>
    <property type="project" value="InterPro"/>
</dbReference>
<comment type="caution">
    <text evidence="3">The sequence shown here is derived from an EMBL/GenBank/DDBJ whole genome shotgun (WGS) entry which is preliminary data.</text>
</comment>
<organism evidence="3 4">
    <name type="scientific">Arcicella aurantiaca</name>
    <dbReference type="NCBI Taxonomy" id="591202"/>
    <lineage>
        <taxon>Bacteria</taxon>
        <taxon>Pseudomonadati</taxon>
        <taxon>Bacteroidota</taxon>
        <taxon>Cytophagia</taxon>
        <taxon>Cytophagales</taxon>
        <taxon>Flectobacillaceae</taxon>
        <taxon>Arcicella</taxon>
    </lineage>
</organism>
<dbReference type="EMBL" id="QGGO01000050">
    <property type="protein sequence ID" value="PWK16630.1"/>
    <property type="molecule type" value="Genomic_DNA"/>
</dbReference>
<dbReference type="AlphaFoldDB" id="A0A316E1D6"/>
<gene>
    <name evidence="3" type="ORF">LV89_04892</name>
</gene>
<dbReference type="InterPro" id="IPR047650">
    <property type="entry name" value="Transpos_IS110"/>
</dbReference>
<dbReference type="Proteomes" id="UP000245489">
    <property type="component" value="Unassembled WGS sequence"/>
</dbReference>
<proteinExistence type="predicted"/>
<dbReference type="OrthoDB" id="9815354at2"/>
<dbReference type="RefSeq" id="WP_109745586.1">
    <property type="nucleotide sequence ID" value="NZ_QGGO01000050.1"/>
</dbReference>
<dbReference type="NCBIfam" id="NF033542">
    <property type="entry name" value="transpos_IS110"/>
    <property type="match status" value="1"/>
</dbReference>
<protein>
    <submittedName>
        <fullName evidence="3">Transposase IS116/IS110/IS902 family protein</fullName>
    </submittedName>
</protein>
<dbReference type="Pfam" id="PF01548">
    <property type="entry name" value="DEDD_Tnp_IS110"/>
    <property type="match status" value="1"/>
</dbReference>
<dbReference type="Pfam" id="PF02371">
    <property type="entry name" value="Transposase_20"/>
    <property type="match status" value="1"/>
</dbReference>
<evidence type="ECO:0000259" key="2">
    <source>
        <dbReference type="Pfam" id="PF02371"/>
    </source>
</evidence>
<dbReference type="PANTHER" id="PTHR33055:SF13">
    <property type="entry name" value="TRANSPOSASE"/>
    <property type="match status" value="1"/>
</dbReference>
<accession>A0A316E1D6</accession>